<organism evidence="7 8">
    <name type="scientific">Microtetraspora glauca</name>
    <dbReference type="NCBI Taxonomy" id="1996"/>
    <lineage>
        <taxon>Bacteria</taxon>
        <taxon>Bacillati</taxon>
        <taxon>Actinomycetota</taxon>
        <taxon>Actinomycetes</taxon>
        <taxon>Streptosporangiales</taxon>
        <taxon>Streptosporangiaceae</taxon>
        <taxon>Microtetraspora</taxon>
    </lineage>
</organism>
<feature type="transmembrane region" description="Helical" evidence="6">
    <location>
        <begin position="23"/>
        <end position="45"/>
    </location>
</feature>
<evidence type="ECO:0000256" key="4">
    <source>
        <dbReference type="ARBA" id="ARBA00022989"/>
    </source>
</evidence>
<evidence type="ECO:0000256" key="3">
    <source>
        <dbReference type="ARBA" id="ARBA00022692"/>
    </source>
</evidence>
<keyword evidence="3 6" id="KW-0812">Transmembrane</keyword>
<keyword evidence="4 6" id="KW-1133">Transmembrane helix</keyword>
<name>A0ABV3GPV5_MICGL</name>
<evidence type="ECO:0000256" key="6">
    <source>
        <dbReference type="SAM" id="Phobius"/>
    </source>
</evidence>
<protein>
    <recommendedName>
        <fullName evidence="9">Polysaccharide biosynthesis protein</fullName>
    </recommendedName>
</protein>
<dbReference type="RefSeq" id="WP_358139485.1">
    <property type="nucleotide sequence ID" value="NZ_JBFALK010000023.1"/>
</dbReference>
<keyword evidence="5 6" id="KW-0472">Membrane</keyword>
<keyword evidence="8" id="KW-1185">Reference proteome</keyword>
<keyword evidence="2" id="KW-1003">Cell membrane</keyword>
<feature type="transmembrane region" description="Helical" evidence="6">
    <location>
        <begin position="271"/>
        <end position="291"/>
    </location>
</feature>
<accession>A0ABV3GPV5</accession>
<feature type="transmembrane region" description="Helical" evidence="6">
    <location>
        <begin position="396"/>
        <end position="415"/>
    </location>
</feature>
<dbReference type="PANTHER" id="PTHR30250:SF11">
    <property type="entry name" value="O-ANTIGEN TRANSPORTER-RELATED"/>
    <property type="match status" value="1"/>
</dbReference>
<comment type="subcellular location">
    <subcellularLocation>
        <location evidence="1">Cell membrane</location>
        <topology evidence="1">Multi-pass membrane protein</topology>
    </subcellularLocation>
</comment>
<feature type="transmembrane region" description="Helical" evidence="6">
    <location>
        <begin position="332"/>
        <end position="355"/>
    </location>
</feature>
<evidence type="ECO:0000313" key="7">
    <source>
        <dbReference type="EMBL" id="MEV0973682.1"/>
    </source>
</evidence>
<reference evidence="7 8" key="1">
    <citation type="submission" date="2024-06" db="EMBL/GenBank/DDBJ databases">
        <title>The Natural Products Discovery Center: Release of the First 8490 Sequenced Strains for Exploring Actinobacteria Biosynthetic Diversity.</title>
        <authorList>
            <person name="Kalkreuter E."/>
            <person name="Kautsar S.A."/>
            <person name="Yang D."/>
            <person name="Bader C.D."/>
            <person name="Teijaro C.N."/>
            <person name="Fluegel L."/>
            <person name="Davis C.M."/>
            <person name="Simpson J.R."/>
            <person name="Lauterbach L."/>
            <person name="Steele A.D."/>
            <person name="Gui C."/>
            <person name="Meng S."/>
            <person name="Li G."/>
            <person name="Viehrig K."/>
            <person name="Ye F."/>
            <person name="Su P."/>
            <person name="Kiefer A.F."/>
            <person name="Nichols A."/>
            <person name="Cepeda A.J."/>
            <person name="Yan W."/>
            <person name="Fan B."/>
            <person name="Jiang Y."/>
            <person name="Adhikari A."/>
            <person name="Zheng C.-J."/>
            <person name="Schuster L."/>
            <person name="Cowan T.M."/>
            <person name="Smanski M.J."/>
            <person name="Chevrette M.G."/>
            <person name="De Carvalho L.P.S."/>
            <person name="Shen B."/>
        </authorList>
    </citation>
    <scope>NUCLEOTIDE SEQUENCE [LARGE SCALE GENOMIC DNA]</scope>
    <source>
        <strain evidence="7 8">NPDC050100</strain>
    </source>
</reference>
<feature type="transmembrane region" description="Helical" evidence="6">
    <location>
        <begin position="158"/>
        <end position="183"/>
    </location>
</feature>
<evidence type="ECO:0000313" key="8">
    <source>
        <dbReference type="Proteomes" id="UP001551675"/>
    </source>
</evidence>
<evidence type="ECO:0000256" key="5">
    <source>
        <dbReference type="ARBA" id="ARBA00023136"/>
    </source>
</evidence>
<feature type="transmembrane region" description="Helical" evidence="6">
    <location>
        <begin position="229"/>
        <end position="251"/>
    </location>
</feature>
<comment type="caution">
    <text evidence="7">The sequence shown here is derived from an EMBL/GenBank/DDBJ whole genome shotgun (WGS) entry which is preliminary data.</text>
</comment>
<dbReference type="PANTHER" id="PTHR30250">
    <property type="entry name" value="PST FAMILY PREDICTED COLANIC ACID TRANSPORTER"/>
    <property type="match status" value="1"/>
</dbReference>
<dbReference type="Proteomes" id="UP001551675">
    <property type="component" value="Unassembled WGS sequence"/>
</dbReference>
<feature type="transmembrane region" description="Helical" evidence="6">
    <location>
        <begin position="189"/>
        <end position="209"/>
    </location>
</feature>
<feature type="transmembrane region" description="Helical" evidence="6">
    <location>
        <begin position="303"/>
        <end position="326"/>
    </location>
</feature>
<sequence length="435" mass="45084">MTSHPRSGSVHDRVARLLGGRGWAVWPTLVSIAASGTAAATTLVIARGIGAAAFGRFTLVLSIALIVTVGMLLNLNYVMYQELPRAEPSSRPALVTTALFTTLALGGGLVAAGLLASPLLTVLLGVDVRTLCSALALALSMTVNQLTESFLRGMKRFAFVAGLKLAVAVAYLVTAAYCLLVAGIRDAEIYLVALIVTNVVFAVVAVAGLDVVPRSWSASLARSLLRHGAYMSVIAAGTAVLFGVDVIFLNHWASGSDVGVYSVYNGFPKRLLGVVFTEGIGLVLLPVLATTDKVAALRRIGRVAPAIAAATAAFSFAASVVFFLLLRAEYPYSPGLMALSAVGIGAHTVFNLYFFALSMDGVRGARVFIACLAIGSPAALACQAAFISWWGLTGGLVAFALTNLILVAVVAAAAARVYRPETPAAAGADTLEVER</sequence>
<dbReference type="InterPro" id="IPR050833">
    <property type="entry name" value="Poly_Biosynth_Transport"/>
</dbReference>
<feature type="transmembrane region" description="Helical" evidence="6">
    <location>
        <begin position="57"/>
        <end position="80"/>
    </location>
</feature>
<proteinExistence type="predicted"/>
<gene>
    <name evidence="7" type="ORF">AB0I59_34200</name>
</gene>
<evidence type="ECO:0000256" key="1">
    <source>
        <dbReference type="ARBA" id="ARBA00004651"/>
    </source>
</evidence>
<feature type="transmembrane region" description="Helical" evidence="6">
    <location>
        <begin position="367"/>
        <end position="390"/>
    </location>
</feature>
<dbReference type="EMBL" id="JBFALK010000023">
    <property type="protein sequence ID" value="MEV0973682.1"/>
    <property type="molecule type" value="Genomic_DNA"/>
</dbReference>
<evidence type="ECO:0008006" key="9">
    <source>
        <dbReference type="Google" id="ProtNLM"/>
    </source>
</evidence>
<feature type="transmembrane region" description="Helical" evidence="6">
    <location>
        <begin position="92"/>
        <end position="116"/>
    </location>
</feature>
<evidence type="ECO:0000256" key="2">
    <source>
        <dbReference type="ARBA" id="ARBA00022475"/>
    </source>
</evidence>